<dbReference type="Proteomes" id="UP000315439">
    <property type="component" value="Unassembled WGS sequence"/>
</dbReference>
<accession>A0A545UJ70</accession>
<dbReference type="EMBL" id="VIKS01000001">
    <property type="protein sequence ID" value="TQV89510.1"/>
    <property type="molecule type" value="Genomic_DNA"/>
</dbReference>
<proteinExistence type="predicted"/>
<keyword evidence="2 3" id="KW-0408">Iron</keyword>
<organism evidence="5 6">
    <name type="scientific">Aliikangiella coralliicola</name>
    <dbReference type="NCBI Taxonomy" id="2592383"/>
    <lineage>
        <taxon>Bacteria</taxon>
        <taxon>Pseudomonadati</taxon>
        <taxon>Pseudomonadota</taxon>
        <taxon>Gammaproteobacteria</taxon>
        <taxon>Oceanospirillales</taxon>
        <taxon>Pleioneaceae</taxon>
        <taxon>Aliikangiella</taxon>
    </lineage>
</organism>
<evidence type="ECO:0000313" key="6">
    <source>
        <dbReference type="Proteomes" id="UP000315439"/>
    </source>
</evidence>
<evidence type="ECO:0000256" key="1">
    <source>
        <dbReference type="ARBA" id="ARBA00022723"/>
    </source>
</evidence>
<keyword evidence="1 3" id="KW-0479">Metal-binding</keyword>
<keyword evidence="3" id="KW-0349">Heme</keyword>
<sequence length="272" mass="30374">MKRVNIMKLYIYGCLLLVLLGCEPGTGEFFEDDSGNEPPPQTSELLSQIQQTVFTPICIQCHIGAQAPQGLRLESEVIAFQSLVNVAAVGNSDFDLVKPFDPENSYLVLKVRGDPRAGQRMPLGLAPLSDESIQLIEEWIREGALPIPESNLTKVISITREKSKGSFSNSYIVTFSSPLVPAAFSYDSIFLYEFNGSHKYLLTPGEYQIKPLNSFQFKIVLEQRTRELEGLTLVLNDPDGSPLIDLNNKTLDGDNDNQEGGRYEFHLELRNE</sequence>
<dbReference type="OrthoDB" id="9809746at2"/>
<dbReference type="GO" id="GO:0009055">
    <property type="term" value="F:electron transfer activity"/>
    <property type="evidence" value="ECO:0007669"/>
    <property type="project" value="InterPro"/>
</dbReference>
<name>A0A545UJ70_9GAMM</name>
<keyword evidence="6" id="KW-1185">Reference proteome</keyword>
<dbReference type="GO" id="GO:0020037">
    <property type="term" value="F:heme binding"/>
    <property type="evidence" value="ECO:0007669"/>
    <property type="project" value="InterPro"/>
</dbReference>
<dbReference type="GO" id="GO:0046872">
    <property type="term" value="F:metal ion binding"/>
    <property type="evidence" value="ECO:0007669"/>
    <property type="project" value="UniProtKB-KW"/>
</dbReference>
<evidence type="ECO:0000313" key="5">
    <source>
        <dbReference type="EMBL" id="TQV89510.1"/>
    </source>
</evidence>
<feature type="domain" description="Cytochrome c" evidence="4">
    <location>
        <begin position="45"/>
        <end position="144"/>
    </location>
</feature>
<gene>
    <name evidence="5" type="ORF">FLL46_01100</name>
</gene>
<evidence type="ECO:0000256" key="2">
    <source>
        <dbReference type="ARBA" id="ARBA00023004"/>
    </source>
</evidence>
<evidence type="ECO:0000259" key="4">
    <source>
        <dbReference type="PROSITE" id="PS51007"/>
    </source>
</evidence>
<dbReference type="InterPro" id="IPR009056">
    <property type="entry name" value="Cyt_c-like_dom"/>
</dbReference>
<evidence type="ECO:0000256" key="3">
    <source>
        <dbReference type="PROSITE-ProRule" id="PRU00433"/>
    </source>
</evidence>
<dbReference type="PROSITE" id="PS51257">
    <property type="entry name" value="PROKAR_LIPOPROTEIN"/>
    <property type="match status" value="1"/>
</dbReference>
<protein>
    <recommendedName>
        <fullName evidence="4">Cytochrome c domain-containing protein</fullName>
    </recommendedName>
</protein>
<dbReference type="PROSITE" id="PS51007">
    <property type="entry name" value="CYTC"/>
    <property type="match status" value="1"/>
</dbReference>
<comment type="caution">
    <text evidence="5">The sequence shown here is derived from an EMBL/GenBank/DDBJ whole genome shotgun (WGS) entry which is preliminary data.</text>
</comment>
<dbReference type="AlphaFoldDB" id="A0A545UJ70"/>
<reference evidence="5 6" key="1">
    <citation type="submission" date="2019-07" db="EMBL/GenBank/DDBJ databases">
        <title>Draft genome for Aliikangiella sp. M105.</title>
        <authorList>
            <person name="Wang G."/>
        </authorList>
    </citation>
    <scope>NUCLEOTIDE SEQUENCE [LARGE SCALE GENOMIC DNA]</scope>
    <source>
        <strain evidence="5 6">M105</strain>
    </source>
</reference>